<dbReference type="AlphaFoldDB" id="A0A9W6FHX6"/>
<evidence type="ECO:0000313" key="1">
    <source>
        <dbReference type="EMBL" id="GLG90293.1"/>
    </source>
</evidence>
<dbReference type="RefSeq" id="WP_118637687.1">
    <property type="nucleotide sequence ID" value="NZ_BSCH01000010.1"/>
</dbReference>
<dbReference type="Proteomes" id="UP001145094">
    <property type="component" value="Unassembled WGS sequence"/>
</dbReference>
<evidence type="ECO:0008006" key="3">
    <source>
        <dbReference type="Google" id="ProtNLM"/>
    </source>
</evidence>
<reference evidence="1" key="3">
    <citation type="journal article" date="2023" name="Int. J. Syst. Evol. Microbiol.">
        <title>Sellimonas catena sp. nov., isolated from human faeces.</title>
        <authorList>
            <person name="Hisatomi A."/>
            <person name="Ohkuma M."/>
            <person name="Sakamoto M."/>
        </authorList>
    </citation>
    <scope>NUCLEOTIDE SEQUENCE</scope>
    <source>
        <strain evidence="1">18CBH55</strain>
    </source>
</reference>
<gene>
    <name evidence="1" type="ORF">Selli2_17200</name>
</gene>
<evidence type="ECO:0000313" key="2">
    <source>
        <dbReference type="Proteomes" id="UP001145094"/>
    </source>
</evidence>
<name>A0A9W6FHX6_9FIRM</name>
<accession>A0A9W6FHX6</accession>
<reference evidence="1" key="2">
    <citation type="submission" date="2022-11" db="EMBL/GenBank/DDBJ databases">
        <title>Draft genome sequence of Sellimonas catena strain 18CBH55.</title>
        <authorList>
            <person name="Hisatomi A."/>
            <person name="Ohkuma M."/>
            <person name="Sakamoto M."/>
        </authorList>
    </citation>
    <scope>NUCLEOTIDE SEQUENCE</scope>
    <source>
        <strain evidence="1">18CBH55</strain>
    </source>
</reference>
<dbReference type="EMBL" id="BSCH01000010">
    <property type="protein sequence ID" value="GLG90293.1"/>
    <property type="molecule type" value="Genomic_DNA"/>
</dbReference>
<dbReference type="InterPro" id="IPR053842">
    <property type="entry name" value="NikA-like"/>
</dbReference>
<dbReference type="Pfam" id="PF21983">
    <property type="entry name" value="NikA-like"/>
    <property type="match status" value="1"/>
</dbReference>
<reference evidence="1" key="1">
    <citation type="submission" date="2022-11" db="EMBL/GenBank/DDBJ databases">
        <title>Draft genome sequence of Sellimonas catena strain 18CBH55.</title>
        <authorList>
            <person name="Atsushi H."/>
            <person name="Moriya O."/>
            <person name="Mitsuo S."/>
        </authorList>
    </citation>
    <scope>NUCLEOTIDE SEQUENCE</scope>
    <source>
        <strain evidence="1">18CBH55</strain>
    </source>
</reference>
<comment type="caution">
    <text evidence="1">The sequence shown here is derived from an EMBL/GenBank/DDBJ whole genome shotgun (WGS) entry which is preliminary data.</text>
</comment>
<organism evidence="1 2">
    <name type="scientific">Sellimonas catena</name>
    <dbReference type="NCBI Taxonomy" id="2994035"/>
    <lineage>
        <taxon>Bacteria</taxon>
        <taxon>Bacillati</taxon>
        <taxon>Bacillota</taxon>
        <taxon>Clostridia</taxon>
        <taxon>Lachnospirales</taxon>
        <taxon>Lachnospiraceae</taxon>
        <taxon>Sellimonas</taxon>
    </lineage>
</organism>
<sequence length="125" mass="14385">MARPKKQLPPPKDHQLTIRLTKDLYDVLTADAAAAGLPRTEYIRQLITNRKPVIKQEVVFNDPEILRIFRNLGHYGANLNQIARYLNQGGTITNQIWKDIRECIAEIYNIRDAVKEMAGEYRGSH</sequence>
<proteinExistence type="predicted"/>
<protein>
    <recommendedName>
        <fullName evidence="3">Plasmid mobilization relaxosome protein MobC</fullName>
    </recommendedName>
</protein>